<dbReference type="Pfam" id="PF00149">
    <property type="entry name" value="Metallophos"/>
    <property type="match status" value="1"/>
</dbReference>
<feature type="domain" description="Calcineurin-like phosphoesterase C-terminal" evidence="2">
    <location>
        <begin position="376"/>
        <end position="534"/>
    </location>
</feature>
<gene>
    <name evidence="4" type="ORF">METZ01_LOCUS191602</name>
</gene>
<reference evidence="4" key="1">
    <citation type="submission" date="2018-05" db="EMBL/GenBank/DDBJ databases">
        <authorList>
            <person name="Lanie J.A."/>
            <person name="Ng W.-L."/>
            <person name="Kazmierczak K.M."/>
            <person name="Andrzejewski T.M."/>
            <person name="Davidsen T.M."/>
            <person name="Wayne K.J."/>
            <person name="Tettelin H."/>
            <person name="Glass J.I."/>
            <person name="Rusch D."/>
            <person name="Podicherti R."/>
            <person name="Tsui H.-C.T."/>
            <person name="Winkler M.E."/>
        </authorList>
    </citation>
    <scope>NUCLEOTIDE SEQUENCE</scope>
</reference>
<dbReference type="SUPFAM" id="SSF56300">
    <property type="entry name" value="Metallo-dependent phosphatases"/>
    <property type="match status" value="1"/>
</dbReference>
<dbReference type="InterPro" id="IPR004843">
    <property type="entry name" value="Calcineurin-like_PHP"/>
</dbReference>
<organism evidence="4">
    <name type="scientific">marine metagenome</name>
    <dbReference type="NCBI Taxonomy" id="408172"/>
    <lineage>
        <taxon>unclassified sequences</taxon>
        <taxon>metagenomes</taxon>
        <taxon>ecological metagenomes</taxon>
    </lineage>
</organism>
<dbReference type="Pfam" id="PF16370">
    <property type="entry name" value="MetallophosC"/>
    <property type="match status" value="1"/>
</dbReference>
<name>A0A382DK17_9ZZZZ</name>
<evidence type="ECO:0000313" key="4">
    <source>
        <dbReference type="EMBL" id="SVB38748.1"/>
    </source>
</evidence>
<dbReference type="InterPro" id="IPR032285">
    <property type="entry name" value="Metallophos_N"/>
</dbReference>
<feature type="domain" description="Calcineurin-like phosphoesterase" evidence="1">
    <location>
        <begin position="179"/>
        <end position="353"/>
    </location>
</feature>
<dbReference type="Pfam" id="PF16371">
    <property type="entry name" value="MetallophosN"/>
    <property type="match status" value="1"/>
</dbReference>
<dbReference type="Gene3D" id="3.60.21.10">
    <property type="match status" value="1"/>
</dbReference>
<evidence type="ECO:0008006" key="5">
    <source>
        <dbReference type="Google" id="ProtNLM"/>
    </source>
</evidence>
<accession>A0A382DK17</accession>
<dbReference type="AlphaFoldDB" id="A0A382DK17"/>
<sequence length="545" mass="62783">MASFVHLLFHNITNLFMPKSYHSFAMHKIKLFLPIILISFCTAQLELQGFVFHDRNGNGVMDQTESGIGGQRVSNGKDIVLSDKSGHFSISAKQNDVIFIIKPPNWDIPTNEFGIPKFFHNVRMNPSPAYLKYKAFETALLPETIYFPLVQSKVQRRFQAIISGDPQPRDSTEIQYYREEIIAKMLVEKDMAFYVPLGDIMYDDLSLYPYYLEQVGTLGIPIWHVLGNHDLNYRAKNDSEAHETWNSFFGPDYYSFEYGDVHFIAMNTVYYEGWNTEENKRGSYMGLLTEAQLTWLENDLKYVSGNDRIVLLSHIPIISDVYQGERVEVTNRDALFQLLADHKYLLGLSGHMHYIENMYLTNTHGWNQKTSFQNMVLGAACGAWWYGPLQADGIPYAYHYDGTPNGYFNFKFSRNVYHYDFVPGASDPNITFRISTPEGKVPYAMTDTMQIAVNVFYGSENTVVTCTLDDQSLHLEKQFHAEDPFMNRIIQNNPDLYPEMENMPINNHMWMGKTGKLAKGQHVLRVKVVNDNGTVEKQVKIFEVF</sequence>
<dbReference type="InterPro" id="IPR051918">
    <property type="entry name" value="STPP_CPPED1"/>
</dbReference>
<dbReference type="GO" id="GO:0016787">
    <property type="term" value="F:hydrolase activity"/>
    <property type="evidence" value="ECO:0007669"/>
    <property type="project" value="InterPro"/>
</dbReference>
<dbReference type="InterPro" id="IPR029052">
    <property type="entry name" value="Metallo-depent_PP-like"/>
</dbReference>
<proteinExistence type="predicted"/>
<evidence type="ECO:0000259" key="3">
    <source>
        <dbReference type="Pfam" id="PF16371"/>
    </source>
</evidence>
<dbReference type="EMBL" id="UINC01039775">
    <property type="protein sequence ID" value="SVB38748.1"/>
    <property type="molecule type" value="Genomic_DNA"/>
</dbReference>
<dbReference type="PANTHER" id="PTHR43143">
    <property type="entry name" value="METALLOPHOSPHOESTERASE, CALCINEURIN SUPERFAMILY"/>
    <property type="match status" value="1"/>
</dbReference>
<protein>
    <recommendedName>
        <fullName evidence="5">Calcineurin-like phosphoesterase C-terminal domain-containing protein</fullName>
    </recommendedName>
</protein>
<evidence type="ECO:0000259" key="2">
    <source>
        <dbReference type="Pfam" id="PF16370"/>
    </source>
</evidence>
<dbReference type="SUPFAM" id="SSF117074">
    <property type="entry name" value="Hypothetical protein PA1324"/>
    <property type="match status" value="1"/>
</dbReference>
<dbReference type="InterPro" id="IPR032288">
    <property type="entry name" value="Metallophos_C"/>
</dbReference>
<dbReference type="PANTHER" id="PTHR43143:SF1">
    <property type="entry name" value="SERINE_THREONINE-PROTEIN PHOSPHATASE CPPED1"/>
    <property type="match status" value="1"/>
</dbReference>
<feature type="domain" description="Calcineurin-like phosphoesterase N-terminal" evidence="3">
    <location>
        <begin position="60"/>
        <end position="124"/>
    </location>
</feature>
<evidence type="ECO:0000259" key="1">
    <source>
        <dbReference type="Pfam" id="PF00149"/>
    </source>
</evidence>